<keyword evidence="1" id="KW-0472">Membrane</keyword>
<dbReference type="EMBL" id="JGEA01000042">
    <property type="protein sequence ID" value="EYA12129.1"/>
    <property type="molecule type" value="Genomic_DNA"/>
</dbReference>
<feature type="transmembrane region" description="Helical" evidence="1">
    <location>
        <begin position="29"/>
        <end position="51"/>
    </location>
</feature>
<evidence type="ECO:0000313" key="2">
    <source>
        <dbReference type="EMBL" id="EYA12129.1"/>
    </source>
</evidence>
<dbReference type="AlphaFoldDB" id="A0AAN4MVG3"/>
<proteinExistence type="predicted"/>
<evidence type="ECO:0000313" key="3">
    <source>
        <dbReference type="Proteomes" id="UP000022433"/>
    </source>
</evidence>
<comment type="caution">
    <text evidence="2">The sequence shown here is derived from an EMBL/GenBank/DDBJ whole genome shotgun (WGS) entry which is preliminary data.</text>
</comment>
<keyword evidence="1" id="KW-0812">Transmembrane</keyword>
<reference evidence="2 3" key="1">
    <citation type="submission" date="2014-02" db="EMBL/GenBank/DDBJ databases">
        <authorList>
            <person name="Sears C."/>
            <person name="Carroll K."/>
            <person name="Sack B.R."/>
            <person name="Qadri F."/>
            <person name="Myers L.L."/>
            <person name="Chung G.-T."/>
            <person name="Escheverria P."/>
            <person name="Fraser C.M."/>
            <person name="Sadzewicz L."/>
            <person name="Shefchek K.A."/>
            <person name="Tallon L."/>
            <person name="Das S.P."/>
            <person name="Daugherty S."/>
            <person name="Mongodin E.F."/>
        </authorList>
    </citation>
    <scope>NUCLEOTIDE SEQUENCE [LARGE SCALE GENOMIC DNA]</scope>
    <source>
        <strain evidence="2 3">1007-1-F #10</strain>
    </source>
</reference>
<organism evidence="2 3">
    <name type="scientific">Bacteroides fragilis str. 1007-1-F #10</name>
    <dbReference type="NCBI Taxonomy" id="1339295"/>
    <lineage>
        <taxon>Bacteria</taxon>
        <taxon>Pseudomonadati</taxon>
        <taxon>Bacteroidota</taxon>
        <taxon>Bacteroidia</taxon>
        <taxon>Bacteroidales</taxon>
        <taxon>Bacteroidaceae</taxon>
        <taxon>Bacteroides</taxon>
    </lineage>
</organism>
<evidence type="ECO:0000256" key="1">
    <source>
        <dbReference type="SAM" id="Phobius"/>
    </source>
</evidence>
<gene>
    <name evidence="2" type="ORF">M104_4765</name>
</gene>
<dbReference type="Proteomes" id="UP000022433">
    <property type="component" value="Unassembled WGS sequence"/>
</dbReference>
<sequence length="60" mass="6394">MIYPIKGVKGKTGGSGEDMEGVFRKDIPGLFHGGTVIALLRILFALSPLSIHPLFLSLPS</sequence>
<accession>A0AAN4MVG3</accession>
<protein>
    <submittedName>
        <fullName evidence="2">Uncharacterized protein</fullName>
    </submittedName>
</protein>
<keyword evidence="1" id="KW-1133">Transmembrane helix</keyword>
<name>A0AAN4MVG3_BACFG</name>